<evidence type="ECO:0000313" key="2">
    <source>
        <dbReference type="Proteomes" id="UP000284706"/>
    </source>
</evidence>
<protein>
    <recommendedName>
        <fullName evidence="3">ABM domain-containing protein</fullName>
    </recommendedName>
</protein>
<accession>A0A409W4P7</accession>
<dbReference type="AlphaFoldDB" id="A0A409W4P7"/>
<proteinExistence type="predicted"/>
<comment type="caution">
    <text evidence="1">The sequence shown here is derived from an EMBL/GenBank/DDBJ whole genome shotgun (WGS) entry which is preliminary data.</text>
</comment>
<evidence type="ECO:0000313" key="1">
    <source>
        <dbReference type="EMBL" id="PPQ73483.1"/>
    </source>
</evidence>
<sequence length="218" mass="24268">MPVVEIAWWTPSEAYLADPFILKPALDFLKKVDGAKNIYSGLSESDTEKTLFLFIGEIKHREVDLDVNHKCMPVWESYEHHKTLMAHPEYPQIIGLGPSVGSEVSVNHVNFVKDVDASLSAPVTEVLAMTLQEGKTADDFAKAGAAIAEQLDIANPTHAPVTWGQTVEDEKKFYTTVGWDSAEKHKEVITSAPLVPSRTELRNTVTFKMNRVKLVKHV</sequence>
<dbReference type="Gene3D" id="3.30.70.100">
    <property type="match status" value="1"/>
</dbReference>
<dbReference type="EMBL" id="NHYE01005402">
    <property type="protein sequence ID" value="PPQ73483.1"/>
    <property type="molecule type" value="Genomic_DNA"/>
</dbReference>
<reference evidence="1 2" key="1">
    <citation type="journal article" date="2018" name="Evol. Lett.">
        <title>Horizontal gene cluster transfer increased hallucinogenic mushroom diversity.</title>
        <authorList>
            <person name="Reynolds H.T."/>
            <person name="Vijayakumar V."/>
            <person name="Gluck-Thaler E."/>
            <person name="Korotkin H.B."/>
            <person name="Matheny P.B."/>
            <person name="Slot J.C."/>
        </authorList>
    </citation>
    <scope>NUCLEOTIDE SEQUENCE [LARGE SCALE GENOMIC DNA]</scope>
    <source>
        <strain evidence="1 2">SRW20</strain>
    </source>
</reference>
<organism evidence="1 2">
    <name type="scientific">Gymnopilus dilepis</name>
    <dbReference type="NCBI Taxonomy" id="231916"/>
    <lineage>
        <taxon>Eukaryota</taxon>
        <taxon>Fungi</taxon>
        <taxon>Dikarya</taxon>
        <taxon>Basidiomycota</taxon>
        <taxon>Agaricomycotina</taxon>
        <taxon>Agaricomycetes</taxon>
        <taxon>Agaricomycetidae</taxon>
        <taxon>Agaricales</taxon>
        <taxon>Agaricineae</taxon>
        <taxon>Hymenogastraceae</taxon>
        <taxon>Gymnopilus</taxon>
    </lineage>
</organism>
<gene>
    <name evidence="1" type="ORF">CVT26_010185</name>
</gene>
<evidence type="ECO:0008006" key="3">
    <source>
        <dbReference type="Google" id="ProtNLM"/>
    </source>
</evidence>
<dbReference type="OrthoDB" id="3830579at2759"/>
<dbReference type="STRING" id="231916.A0A409W4P7"/>
<dbReference type="Proteomes" id="UP000284706">
    <property type="component" value="Unassembled WGS sequence"/>
</dbReference>
<keyword evidence="2" id="KW-1185">Reference proteome</keyword>
<name>A0A409W4P7_9AGAR</name>
<dbReference type="InParanoid" id="A0A409W4P7"/>